<comment type="caution">
    <text evidence="1">The sequence shown here is derived from an EMBL/GenBank/DDBJ whole genome shotgun (WGS) entry which is preliminary data.</text>
</comment>
<dbReference type="EMBL" id="LAZR01002090">
    <property type="protein sequence ID" value="KKN34684.1"/>
    <property type="molecule type" value="Genomic_DNA"/>
</dbReference>
<gene>
    <name evidence="1" type="ORF">LCGC14_0791110</name>
</gene>
<dbReference type="AlphaFoldDB" id="A0A0F9PWU2"/>
<sequence>MTVKEFLERVKQDNSGVALSFLVDLLTILDEFDSEACSTFAGKIRAHLDEALEASK</sequence>
<accession>A0A0F9PWU2</accession>
<proteinExistence type="predicted"/>
<name>A0A0F9PWU2_9ZZZZ</name>
<protein>
    <submittedName>
        <fullName evidence="1">Uncharacterized protein</fullName>
    </submittedName>
</protein>
<organism evidence="1">
    <name type="scientific">marine sediment metagenome</name>
    <dbReference type="NCBI Taxonomy" id="412755"/>
    <lineage>
        <taxon>unclassified sequences</taxon>
        <taxon>metagenomes</taxon>
        <taxon>ecological metagenomes</taxon>
    </lineage>
</organism>
<reference evidence="1" key="1">
    <citation type="journal article" date="2015" name="Nature">
        <title>Complex archaea that bridge the gap between prokaryotes and eukaryotes.</title>
        <authorList>
            <person name="Spang A."/>
            <person name="Saw J.H."/>
            <person name="Jorgensen S.L."/>
            <person name="Zaremba-Niedzwiedzka K."/>
            <person name="Martijn J."/>
            <person name="Lind A.E."/>
            <person name="van Eijk R."/>
            <person name="Schleper C."/>
            <person name="Guy L."/>
            <person name="Ettema T.J."/>
        </authorList>
    </citation>
    <scope>NUCLEOTIDE SEQUENCE</scope>
</reference>
<evidence type="ECO:0000313" key="1">
    <source>
        <dbReference type="EMBL" id="KKN34684.1"/>
    </source>
</evidence>